<dbReference type="AlphaFoldDB" id="A0A2N0B9J8"/>
<dbReference type="InterPro" id="IPR020476">
    <property type="entry name" value="Nudix_hydrolase"/>
</dbReference>
<accession>A0A2N0B9J8</accession>
<comment type="similarity">
    <text evidence="3">Belongs to the Nudix hydrolase family.</text>
</comment>
<evidence type="ECO:0000313" key="7">
    <source>
        <dbReference type="Proteomes" id="UP000232122"/>
    </source>
</evidence>
<protein>
    <submittedName>
        <fullName evidence="6">RNA pyrophosphohydrolase</fullName>
        <ecNumber evidence="5">3.6.1.-</ecNumber>
    </submittedName>
</protein>
<dbReference type="Pfam" id="PF00293">
    <property type="entry name" value="NUDIX"/>
    <property type="match status" value="1"/>
</dbReference>
<keyword evidence="2 3" id="KW-0378">Hydrolase</keyword>
<organism evidence="6">
    <name type="scientific">Leptospira ellisii</name>
    <dbReference type="NCBI Taxonomy" id="2023197"/>
    <lineage>
        <taxon>Bacteria</taxon>
        <taxon>Pseudomonadati</taxon>
        <taxon>Spirochaetota</taxon>
        <taxon>Spirochaetia</taxon>
        <taxon>Leptospirales</taxon>
        <taxon>Leptospiraceae</taxon>
        <taxon>Leptospira</taxon>
    </lineage>
</organism>
<proteinExistence type="inferred from homology"/>
<dbReference type="NCBIfam" id="NF001936">
    <property type="entry name" value="PRK00714.1-3"/>
    <property type="match status" value="1"/>
</dbReference>
<evidence type="ECO:0000256" key="3">
    <source>
        <dbReference type="RuleBase" id="RU003476"/>
    </source>
</evidence>
<dbReference type="RefSeq" id="WP_100764967.1">
    <property type="nucleotide sequence ID" value="NZ_NPEF02000001.1"/>
</dbReference>
<evidence type="ECO:0000313" key="5">
    <source>
        <dbReference type="EMBL" id="MDV6234397.1"/>
    </source>
</evidence>
<evidence type="ECO:0000256" key="1">
    <source>
        <dbReference type="ARBA" id="ARBA00001936"/>
    </source>
</evidence>
<dbReference type="SUPFAM" id="SSF55811">
    <property type="entry name" value="Nudix"/>
    <property type="match status" value="1"/>
</dbReference>
<comment type="cofactor">
    <cofactor evidence="1">
        <name>Mn(2+)</name>
        <dbReference type="ChEBI" id="CHEBI:29035"/>
    </cofactor>
</comment>
<dbReference type="Proteomes" id="UP000232122">
    <property type="component" value="Unassembled WGS sequence"/>
</dbReference>
<dbReference type="PRINTS" id="PR00502">
    <property type="entry name" value="NUDIXFAMILY"/>
</dbReference>
<dbReference type="EMBL" id="NPEF02000001">
    <property type="protein sequence ID" value="MDV6234397.1"/>
    <property type="molecule type" value="Genomic_DNA"/>
</dbReference>
<sequence length="162" mass="18888">MEKPYRKNVGMVVFNAQGEVLVGERLNFLGSWQFPQGGIDEDEDPEKAALRELYEEVGVDSGITVSEYPDWIAYDFPDNLPLNRNLQKYKGQLQKWYLIYWNGSAEDCDLETHEREFETVRFIPIEKTLETIVSFKKDVYNKIVKYFGPKIRSYLNGTGTTR</sequence>
<dbReference type="EMBL" id="NPEF01000074">
    <property type="protein sequence ID" value="PJZ93221.1"/>
    <property type="molecule type" value="Genomic_DNA"/>
</dbReference>
<reference evidence="6" key="1">
    <citation type="submission" date="2017-07" db="EMBL/GenBank/DDBJ databases">
        <title>Leptospira spp. isolated from tropical soils.</title>
        <authorList>
            <person name="Thibeaux R."/>
            <person name="Iraola G."/>
            <person name="Ferres I."/>
            <person name="Bierque E."/>
            <person name="Girault D."/>
            <person name="Soupe-Gilbert M.-E."/>
            <person name="Picardeau M."/>
            <person name="Goarant C."/>
        </authorList>
    </citation>
    <scope>NUCLEOTIDE SEQUENCE [LARGE SCALE GENOMIC DNA]</scope>
    <source>
        <strain evidence="6">ATI7-C-A5</strain>
    </source>
</reference>
<dbReference type="Gene3D" id="3.90.79.10">
    <property type="entry name" value="Nucleoside Triphosphate Pyrophosphohydrolase"/>
    <property type="match status" value="1"/>
</dbReference>
<name>A0A2N0B9J8_9LEPT</name>
<dbReference type="EC" id="3.6.1.-" evidence="5"/>
<dbReference type="CDD" id="cd03671">
    <property type="entry name" value="NUDIX_Ap4A_hydrolase_plant_like"/>
    <property type="match status" value="1"/>
</dbReference>
<reference evidence="5" key="3">
    <citation type="submission" date="2023-10" db="EMBL/GenBank/DDBJ databases">
        <authorList>
            <person name="Picardeau M."/>
            <person name="Thibeaux R."/>
        </authorList>
    </citation>
    <scope>NUCLEOTIDE SEQUENCE</scope>
    <source>
        <strain evidence="5">ATI7-C-A5</strain>
    </source>
</reference>
<dbReference type="PROSITE" id="PS00893">
    <property type="entry name" value="NUDIX_BOX"/>
    <property type="match status" value="1"/>
</dbReference>
<evidence type="ECO:0000259" key="4">
    <source>
        <dbReference type="PROSITE" id="PS51462"/>
    </source>
</evidence>
<evidence type="ECO:0000313" key="6">
    <source>
        <dbReference type="EMBL" id="PJZ93221.1"/>
    </source>
</evidence>
<keyword evidence="7" id="KW-1185">Reference proteome</keyword>
<dbReference type="PANTHER" id="PTHR23114">
    <property type="entry name" value="M7GPPPN-MRNA HYDROLASE"/>
    <property type="match status" value="1"/>
</dbReference>
<comment type="caution">
    <text evidence="6">The sequence shown here is derived from an EMBL/GenBank/DDBJ whole genome shotgun (WGS) entry which is preliminary data.</text>
</comment>
<reference evidence="5 7" key="2">
    <citation type="journal article" date="2018" name="Microb. Genom.">
        <title>Deciphering the unexplored Leptospira diversity from soils uncovers genomic evolution to virulence.</title>
        <authorList>
            <person name="Thibeaux R."/>
            <person name="Iraola G."/>
            <person name="Ferres I."/>
            <person name="Bierque E."/>
            <person name="Girault D."/>
            <person name="Soupe-Gilbert M.E."/>
            <person name="Picardeau M."/>
            <person name="Goarant C."/>
        </authorList>
    </citation>
    <scope>NUCLEOTIDE SEQUENCE [LARGE SCALE GENOMIC DNA]</scope>
    <source>
        <strain evidence="5 7">ATI7-C-A5</strain>
    </source>
</reference>
<dbReference type="InterPro" id="IPR022927">
    <property type="entry name" value="RppH"/>
</dbReference>
<evidence type="ECO:0000256" key="2">
    <source>
        <dbReference type="ARBA" id="ARBA00022801"/>
    </source>
</evidence>
<dbReference type="InterPro" id="IPR000086">
    <property type="entry name" value="NUDIX_hydrolase_dom"/>
</dbReference>
<dbReference type="InterPro" id="IPR020084">
    <property type="entry name" value="NUDIX_hydrolase_CS"/>
</dbReference>
<dbReference type="OrthoDB" id="9787476at2"/>
<dbReference type="NCBIfam" id="NF001938">
    <property type="entry name" value="PRK00714.1-5"/>
    <property type="match status" value="1"/>
</dbReference>
<dbReference type="GO" id="GO:0005737">
    <property type="term" value="C:cytoplasm"/>
    <property type="evidence" value="ECO:0007669"/>
    <property type="project" value="TreeGrafter"/>
</dbReference>
<dbReference type="PROSITE" id="PS51462">
    <property type="entry name" value="NUDIX"/>
    <property type="match status" value="1"/>
</dbReference>
<feature type="domain" description="Nudix hydrolase" evidence="4">
    <location>
        <begin position="4"/>
        <end position="145"/>
    </location>
</feature>
<dbReference type="InterPro" id="IPR015797">
    <property type="entry name" value="NUDIX_hydrolase-like_dom_sf"/>
</dbReference>
<dbReference type="PANTHER" id="PTHR23114:SF17">
    <property type="entry name" value="M7GPPPN-MRNA HYDROLASE"/>
    <property type="match status" value="1"/>
</dbReference>
<gene>
    <name evidence="5" type="ORF">CH379_001980</name>
    <name evidence="6" type="ORF">CH379_08905</name>
</gene>
<dbReference type="GO" id="GO:0006402">
    <property type="term" value="P:mRNA catabolic process"/>
    <property type="evidence" value="ECO:0007669"/>
    <property type="project" value="TreeGrafter"/>
</dbReference>
<dbReference type="GO" id="GO:0034353">
    <property type="term" value="F:mRNA 5'-diphosphatase activity"/>
    <property type="evidence" value="ECO:0007669"/>
    <property type="project" value="TreeGrafter"/>
</dbReference>